<evidence type="ECO:0000256" key="2">
    <source>
        <dbReference type="ARBA" id="ARBA00022801"/>
    </source>
</evidence>
<keyword evidence="3" id="KW-0067">ATP-binding</keyword>
<dbReference type="InterPro" id="IPR029000">
    <property type="entry name" value="Cyclophilin-like_dom_sf"/>
</dbReference>
<evidence type="ECO:0000259" key="4">
    <source>
        <dbReference type="SMART" id="SM00797"/>
    </source>
</evidence>
<proteinExistence type="predicted"/>
<dbReference type="Gene3D" id="2.40.100.10">
    <property type="entry name" value="Cyclophilin-like"/>
    <property type="match status" value="1"/>
</dbReference>
<dbReference type="Pfam" id="PF02626">
    <property type="entry name" value="CT_A_B"/>
    <property type="match status" value="1"/>
</dbReference>
<dbReference type="PANTHER" id="PTHR43309">
    <property type="entry name" value="5-OXOPROLINASE SUBUNIT C"/>
    <property type="match status" value="1"/>
</dbReference>
<dbReference type="InterPro" id="IPR003778">
    <property type="entry name" value="CT_A_B"/>
</dbReference>
<comment type="caution">
    <text evidence="5">The sequence shown here is derived from an EMBL/GenBank/DDBJ whole genome shotgun (WGS) entry which is preliminary data.</text>
</comment>
<dbReference type="GO" id="GO:0005524">
    <property type="term" value="F:ATP binding"/>
    <property type="evidence" value="ECO:0007669"/>
    <property type="project" value="UniProtKB-KW"/>
</dbReference>
<evidence type="ECO:0000313" key="6">
    <source>
        <dbReference type="Proteomes" id="UP000248916"/>
    </source>
</evidence>
<gene>
    <name evidence="5" type="ORF">LX81_01943</name>
</gene>
<feature type="domain" description="Carboxyltransferase" evidence="4">
    <location>
        <begin position="25"/>
        <end position="299"/>
    </location>
</feature>
<reference evidence="5 6" key="1">
    <citation type="submission" date="2018-06" db="EMBL/GenBank/DDBJ databases">
        <title>Genomic Encyclopedia of Archaeal and Bacterial Type Strains, Phase II (KMG-II): from individual species to whole genera.</title>
        <authorList>
            <person name="Goeker M."/>
        </authorList>
    </citation>
    <scope>NUCLEOTIDE SEQUENCE [LARGE SCALE GENOMIC DNA]</scope>
    <source>
        <strain evidence="5 6">DSM 22009</strain>
    </source>
</reference>
<dbReference type="AlphaFoldDB" id="A0A2W7NZD4"/>
<dbReference type="OrthoDB" id="9768696at2"/>
<keyword evidence="2" id="KW-0378">Hydrolase</keyword>
<sequence length="338" mass="35680">MTRLLLHEIGPGASVQDRGRPGYLAQGLSRGGAADRRALLEGAALLGQSPDLAALELTGRGGSFGVDAPARIALTGAPMRARLGERDLAWNASHRLAPGETLSLSPARRGVWSYLHLGGGIATEPQLGSRAAHFSMGLGQKLEAGGTLPLGEDPGGEANRVLDAEDRFGGGEIRILPSAHTALFPREDLERFCATTFTRDPRGNRQGVRLAHDGAPFATEGQLALVSEIIVPGDIQMTGEGTPYLLGPECQSVGGYPRIASILPADLPRALQTAPGGTLTFAFVDPEEAAREAETEEAYLRRISKTLRPLVRDPHDIPDLGRYQLISGVTAGRPDNGD</sequence>
<accession>A0A2W7NZD4</accession>
<dbReference type="Proteomes" id="UP000248916">
    <property type="component" value="Unassembled WGS sequence"/>
</dbReference>
<dbReference type="SMART" id="SM00797">
    <property type="entry name" value="AHS2"/>
    <property type="match status" value="1"/>
</dbReference>
<dbReference type="InterPro" id="IPR052708">
    <property type="entry name" value="PxpC"/>
</dbReference>
<dbReference type="RefSeq" id="WP_111537101.1">
    <property type="nucleotide sequence ID" value="NZ_QKZL01000006.1"/>
</dbReference>
<name>A0A2W7NZD4_9RHOB</name>
<keyword evidence="1" id="KW-0547">Nucleotide-binding</keyword>
<dbReference type="PANTHER" id="PTHR43309:SF3">
    <property type="entry name" value="5-OXOPROLINASE SUBUNIT C"/>
    <property type="match status" value="1"/>
</dbReference>
<dbReference type="GO" id="GO:0016787">
    <property type="term" value="F:hydrolase activity"/>
    <property type="evidence" value="ECO:0007669"/>
    <property type="project" value="UniProtKB-KW"/>
</dbReference>
<evidence type="ECO:0000256" key="1">
    <source>
        <dbReference type="ARBA" id="ARBA00022741"/>
    </source>
</evidence>
<organism evidence="5 6">
    <name type="scientific">Palleronia aestuarii</name>
    <dbReference type="NCBI Taxonomy" id="568105"/>
    <lineage>
        <taxon>Bacteria</taxon>
        <taxon>Pseudomonadati</taxon>
        <taxon>Pseudomonadota</taxon>
        <taxon>Alphaproteobacteria</taxon>
        <taxon>Rhodobacterales</taxon>
        <taxon>Roseobacteraceae</taxon>
        <taxon>Palleronia</taxon>
    </lineage>
</organism>
<evidence type="ECO:0000313" key="5">
    <source>
        <dbReference type="EMBL" id="PZX16572.1"/>
    </source>
</evidence>
<evidence type="ECO:0000256" key="3">
    <source>
        <dbReference type="ARBA" id="ARBA00022840"/>
    </source>
</evidence>
<dbReference type="EMBL" id="QKZL01000006">
    <property type="protein sequence ID" value="PZX16572.1"/>
    <property type="molecule type" value="Genomic_DNA"/>
</dbReference>
<protein>
    <submittedName>
        <fullName evidence="5">Biotin-dependent carboxylase-like uncharacterized protein</fullName>
    </submittedName>
</protein>
<keyword evidence="6" id="KW-1185">Reference proteome</keyword>